<dbReference type="Proteomes" id="UP000178774">
    <property type="component" value="Unassembled WGS sequence"/>
</dbReference>
<evidence type="ECO:0000259" key="2">
    <source>
        <dbReference type="Pfam" id="PF01833"/>
    </source>
</evidence>
<keyword evidence="1" id="KW-1133">Transmembrane helix</keyword>
<dbReference type="Gene3D" id="2.60.40.10">
    <property type="entry name" value="Immunoglobulins"/>
    <property type="match status" value="2"/>
</dbReference>
<protein>
    <recommendedName>
        <fullName evidence="2">IPT/TIG domain-containing protein</fullName>
    </recommendedName>
</protein>
<reference evidence="3 4" key="1">
    <citation type="journal article" date="2016" name="Nat. Commun.">
        <title>Thousands of microbial genomes shed light on interconnected biogeochemical processes in an aquifer system.</title>
        <authorList>
            <person name="Anantharaman K."/>
            <person name="Brown C.T."/>
            <person name="Hug L.A."/>
            <person name="Sharon I."/>
            <person name="Castelle C.J."/>
            <person name="Probst A.J."/>
            <person name="Thomas B.C."/>
            <person name="Singh A."/>
            <person name="Wilkins M.J."/>
            <person name="Karaoz U."/>
            <person name="Brodie E.L."/>
            <person name="Williams K.H."/>
            <person name="Hubbard S.S."/>
            <person name="Banfield J.F."/>
        </authorList>
    </citation>
    <scope>NUCLEOTIDE SEQUENCE [LARGE SCALE GENOMIC DNA]</scope>
</reference>
<dbReference type="Pfam" id="PF01833">
    <property type="entry name" value="TIG"/>
    <property type="match status" value="2"/>
</dbReference>
<comment type="caution">
    <text evidence="3">The sequence shown here is derived from an EMBL/GenBank/DDBJ whole genome shotgun (WGS) entry which is preliminary data.</text>
</comment>
<dbReference type="InterPro" id="IPR014756">
    <property type="entry name" value="Ig_E-set"/>
</dbReference>
<dbReference type="InterPro" id="IPR002909">
    <property type="entry name" value="IPT_dom"/>
</dbReference>
<proteinExistence type="predicted"/>
<dbReference type="SUPFAM" id="SSF81296">
    <property type="entry name" value="E set domains"/>
    <property type="match status" value="2"/>
</dbReference>
<evidence type="ECO:0000256" key="1">
    <source>
        <dbReference type="SAM" id="Phobius"/>
    </source>
</evidence>
<evidence type="ECO:0000313" key="3">
    <source>
        <dbReference type="EMBL" id="OGZ66356.1"/>
    </source>
</evidence>
<name>A0A1G2HUX9_9BACT</name>
<feature type="domain" description="IPT/TIG" evidence="2">
    <location>
        <begin position="97"/>
        <end position="181"/>
    </location>
</feature>
<accession>A0A1G2HUX9</accession>
<feature type="domain" description="IPT/TIG" evidence="2">
    <location>
        <begin position="5"/>
        <end position="88"/>
    </location>
</feature>
<dbReference type="CDD" id="cd00102">
    <property type="entry name" value="IPT"/>
    <property type="match status" value="1"/>
</dbReference>
<keyword evidence="1" id="KW-0472">Membrane</keyword>
<dbReference type="InterPro" id="IPR013783">
    <property type="entry name" value="Ig-like_fold"/>
</dbReference>
<feature type="transmembrane region" description="Helical" evidence="1">
    <location>
        <begin position="203"/>
        <end position="222"/>
    </location>
</feature>
<gene>
    <name evidence="3" type="ORF">A2822_04830</name>
</gene>
<organism evidence="3 4">
    <name type="scientific">Candidatus Staskawiczbacteria bacterium RIFCSPHIGHO2_01_FULL_41_41</name>
    <dbReference type="NCBI Taxonomy" id="1802203"/>
    <lineage>
        <taxon>Bacteria</taxon>
        <taxon>Candidatus Staskawicziibacteriota</taxon>
    </lineage>
</organism>
<dbReference type="EMBL" id="MHOP01000006">
    <property type="protein sequence ID" value="OGZ66356.1"/>
    <property type="molecule type" value="Genomic_DNA"/>
</dbReference>
<sequence length="231" mass="23314">MAATPSISSISPAVVVVGSTAFTMNVYGSNFDSNATVYVNGMARLTNYVSSAQLTASMLATDLDEVSAFNITVNNPSAGGGTSNALAFAVVSVNPFPVLTTISPASVVAGSGNFILTVQGSNFNTSSSVRFNGMARATTFVSPTQLTALIPASDVAISGSHLVYVVNPTPGGGTSNWLLFTVSPVAITPGLPNTGFGPAESDMVQLAAIGAILAGIALAAVASRRTWFVKG</sequence>
<keyword evidence="1" id="KW-0812">Transmembrane</keyword>
<dbReference type="AlphaFoldDB" id="A0A1G2HUX9"/>
<evidence type="ECO:0000313" key="4">
    <source>
        <dbReference type="Proteomes" id="UP000178774"/>
    </source>
</evidence>